<keyword evidence="2" id="KW-0472">Membrane</keyword>
<comment type="caution">
    <text evidence="3">The sequence shown here is derived from an EMBL/GenBank/DDBJ whole genome shotgun (WGS) entry which is preliminary data.</text>
</comment>
<dbReference type="OrthoDB" id="3819655at2"/>
<feature type="region of interest" description="Disordered" evidence="1">
    <location>
        <begin position="148"/>
        <end position="168"/>
    </location>
</feature>
<dbReference type="Proteomes" id="UP000317422">
    <property type="component" value="Unassembled WGS sequence"/>
</dbReference>
<evidence type="ECO:0000313" key="4">
    <source>
        <dbReference type="Proteomes" id="UP000317422"/>
    </source>
</evidence>
<keyword evidence="2" id="KW-0812">Transmembrane</keyword>
<sequence>MRPITAPLSRFLGWAWVVLAALLLVDLALNGAGRQSLVAGAVVLLTVGGAYVLWLRPRVVPALSGVRLVNPLRETFVPWPAFTWADVTDVLRVHAGERVFRSWPLRETKRARVRQNLRRANGYADAPDEDPSRMRPAELAAKQLRDEAERCRARPGAGGGSDTEEPVTSWSPDALAALGIPVVLLLAALLLG</sequence>
<gene>
    <name evidence="3" type="ORF">FHX37_2933</name>
</gene>
<accession>A0A543NMB1</accession>
<feature type="transmembrane region" description="Helical" evidence="2">
    <location>
        <begin position="174"/>
        <end position="191"/>
    </location>
</feature>
<feature type="transmembrane region" description="Helical" evidence="2">
    <location>
        <begin position="36"/>
        <end position="54"/>
    </location>
</feature>
<evidence type="ECO:0000256" key="2">
    <source>
        <dbReference type="SAM" id="Phobius"/>
    </source>
</evidence>
<dbReference type="AlphaFoldDB" id="A0A543NMB1"/>
<evidence type="ECO:0000313" key="3">
    <source>
        <dbReference type="EMBL" id="TQN32944.1"/>
    </source>
</evidence>
<organism evidence="3 4">
    <name type="scientific">Haloactinospora alba</name>
    <dbReference type="NCBI Taxonomy" id="405555"/>
    <lineage>
        <taxon>Bacteria</taxon>
        <taxon>Bacillati</taxon>
        <taxon>Actinomycetota</taxon>
        <taxon>Actinomycetes</taxon>
        <taxon>Streptosporangiales</taxon>
        <taxon>Nocardiopsidaceae</taxon>
        <taxon>Haloactinospora</taxon>
    </lineage>
</organism>
<dbReference type="EMBL" id="VFQC01000001">
    <property type="protein sequence ID" value="TQN32944.1"/>
    <property type="molecule type" value="Genomic_DNA"/>
</dbReference>
<protein>
    <submittedName>
        <fullName evidence="3">PH (Pleckstrin Homology) domain-containing protein</fullName>
    </submittedName>
</protein>
<keyword evidence="4" id="KW-1185">Reference proteome</keyword>
<name>A0A543NMB1_9ACTN</name>
<feature type="transmembrane region" description="Helical" evidence="2">
    <location>
        <begin position="12"/>
        <end position="29"/>
    </location>
</feature>
<proteinExistence type="predicted"/>
<evidence type="ECO:0000256" key="1">
    <source>
        <dbReference type="SAM" id="MobiDB-lite"/>
    </source>
</evidence>
<keyword evidence="2" id="KW-1133">Transmembrane helix</keyword>
<dbReference type="RefSeq" id="WP_141924376.1">
    <property type="nucleotide sequence ID" value="NZ_VFQC01000001.1"/>
</dbReference>
<reference evidence="3 4" key="1">
    <citation type="submission" date="2019-06" db="EMBL/GenBank/DDBJ databases">
        <title>Sequencing the genomes of 1000 actinobacteria strains.</title>
        <authorList>
            <person name="Klenk H.-P."/>
        </authorList>
    </citation>
    <scope>NUCLEOTIDE SEQUENCE [LARGE SCALE GENOMIC DNA]</scope>
    <source>
        <strain evidence="3 4">DSM 45015</strain>
    </source>
</reference>